<evidence type="ECO:0000256" key="6">
    <source>
        <dbReference type="SAM" id="SignalP"/>
    </source>
</evidence>
<dbReference type="InterPro" id="IPR050891">
    <property type="entry name" value="TatD-type_Hydrolase"/>
</dbReference>
<keyword evidence="4" id="KW-0378">Hydrolase</keyword>
<feature type="signal peptide" evidence="6">
    <location>
        <begin position="1"/>
        <end position="22"/>
    </location>
</feature>
<dbReference type="PIRSF" id="PIRSF005902">
    <property type="entry name" value="DNase_TatD"/>
    <property type="match status" value="1"/>
</dbReference>
<evidence type="ECO:0000256" key="3">
    <source>
        <dbReference type="ARBA" id="ARBA00022723"/>
    </source>
</evidence>
<dbReference type="InterPro" id="IPR001130">
    <property type="entry name" value="TatD-like"/>
</dbReference>
<dbReference type="PANTHER" id="PTHR10060">
    <property type="entry name" value="TATD FAMILY DEOXYRIBONUCLEASE"/>
    <property type="match status" value="1"/>
</dbReference>
<gene>
    <name evidence="7" type="ORF">ACOF00016_LOCUS15802</name>
</gene>
<name>A0A7S3LDD3_9STRA</name>
<dbReference type="GO" id="GO:0005829">
    <property type="term" value="C:cytosol"/>
    <property type="evidence" value="ECO:0007669"/>
    <property type="project" value="TreeGrafter"/>
</dbReference>
<dbReference type="PANTHER" id="PTHR10060:SF15">
    <property type="entry name" value="DEOXYRIBONUCLEASE TATDN1"/>
    <property type="match status" value="1"/>
</dbReference>
<feature type="binding site" evidence="5">
    <location>
        <position position="245"/>
    </location>
    <ligand>
        <name>a divalent metal cation</name>
        <dbReference type="ChEBI" id="CHEBI:60240"/>
        <label>1</label>
    </ligand>
</feature>
<dbReference type="SUPFAM" id="SSF51556">
    <property type="entry name" value="Metallo-dependent hydrolases"/>
    <property type="match status" value="1"/>
</dbReference>
<dbReference type="CDD" id="cd01310">
    <property type="entry name" value="TatD_DNAse"/>
    <property type="match status" value="1"/>
</dbReference>
<organism evidence="7">
    <name type="scientific">Amphora coffeiformis</name>
    <dbReference type="NCBI Taxonomy" id="265554"/>
    <lineage>
        <taxon>Eukaryota</taxon>
        <taxon>Sar</taxon>
        <taxon>Stramenopiles</taxon>
        <taxon>Ochrophyta</taxon>
        <taxon>Bacillariophyta</taxon>
        <taxon>Bacillariophyceae</taxon>
        <taxon>Bacillariophycidae</taxon>
        <taxon>Thalassiophysales</taxon>
        <taxon>Catenulaceae</taxon>
        <taxon>Amphora</taxon>
    </lineage>
</organism>
<evidence type="ECO:0000313" key="7">
    <source>
        <dbReference type="EMBL" id="CAE0418935.1"/>
    </source>
</evidence>
<dbReference type="PROSITE" id="PS01090">
    <property type="entry name" value="TATD_2"/>
    <property type="match status" value="1"/>
</dbReference>
<feature type="binding site" evidence="5">
    <location>
        <position position="128"/>
    </location>
    <ligand>
        <name>a divalent metal cation</name>
        <dbReference type="ChEBI" id="CHEBI:60240"/>
        <label>1</label>
    </ligand>
</feature>
<dbReference type="GO" id="GO:0008310">
    <property type="term" value="F:single-stranded DNA 3'-5' DNA exonuclease activity"/>
    <property type="evidence" value="ECO:0007669"/>
    <property type="project" value="TreeGrafter"/>
</dbReference>
<dbReference type="FunFam" id="3.20.20.140:FF:000005">
    <property type="entry name" value="TatD family hydrolase"/>
    <property type="match status" value="1"/>
</dbReference>
<accession>A0A7S3LDD3</accession>
<dbReference type="EMBL" id="HBIM01021125">
    <property type="protein sequence ID" value="CAE0418935.1"/>
    <property type="molecule type" value="Transcribed_RNA"/>
</dbReference>
<reference evidence="7" key="1">
    <citation type="submission" date="2021-01" db="EMBL/GenBank/DDBJ databases">
        <authorList>
            <person name="Corre E."/>
            <person name="Pelletier E."/>
            <person name="Niang G."/>
            <person name="Scheremetjew M."/>
            <person name="Finn R."/>
            <person name="Kale V."/>
            <person name="Holt S."/>
            <person name="Cochrane G."/>
            <person name="Meng A."/>
            <person name="Brown T."/>
            <person name="Cohen L."/>
        </authorList>
    </citation>
    <scope>NUCLEOTIDE SEQUENCE</scope>
    <source>
        <strain evidence="7">CCMP127</strain>
    </source>
</reference>
<evidence type="ECO:0008006" key="8">
    <source>
        <dbReference type="Google" id="ProtNLM"/>
    </source>
</evidence>
<dbReference type="AlphaFoldDB" id="A0A7S3LDD3"/>
<keyword evidence="2" id="KW-0540">Nuclease</keyword>
<dbReference type="GO" id="GO:0046872">
    <property type="term" value="F:metal ion binding"/>
    <property type="evidence" value="ECO:0007669"/>
    <property type="project" value="UniProtKB-KW"/>
</dbReference>
<feature type="binding site" evidence="5">
    <location>
        <position position="194"/>
    </location>
    <ligand>
        <name>a divalent metal cation</name>
        <dbReference type="ChEBI" id="CHEBI:60240"/>
        <label>2</label>
    </ligand>
</feature>
<protein>
    <recommendedName>
        <fullName evidence="8">TatD related DNase</fullName>
    </recommendedName>
</protein>
<evidence type="ECO:0000256" key="2">
    <source>
        <dbReference type="ARBA" id="ARBA00022722"/>
    </source>
</evidence>
<feature type="chain" id="PRO_5031221218" description="TatD related DNase" evidence="6">
    <location>
        <begin position="23"/>
        <end position="300"/>
    </location>
</feature>
<proteinExistence type="inferred from homology"/>
<dbReference type="InterPro" id="IPR018228">
    <property type="entry name" value="DNase_TatD-rel_CS"/>
</dbReference>
<evidence type="ECO:0000256" key="1">
    <source>
        <dbReference type="ARBA" id="ARBA00009275"/>
    </source>
</evidence>
<keyword evidence="6" id="KW-0732">Signal</keyword>
<comment type="similarity">
    <text evidence="1">Belongs to the metallo-dependent hydrolases superfamily. TatD-type hydrolase family.</text>
</comment>
<dbReference type="Gene3D" id="3.20.20.140">
    <property type="entry name" value="Metal-dependent hydrolases"/>
    <property type="match status" value="1"/>
</dbReference>
<evidence type="ECO:0000256" key="5">
    <source>
        <dbReference type="PIRSR" id="PIRSR005902-1"/>
    </source>
</evidence>
<sequence>MGRVQGLLTLLCSYFVTRSSLSIMQHSCTTRVVDIGVNLTNKAFRKHWREVVKRSIDGSADTLILTGTSMKSSHESMQMAQTWFEEAGTKNLYFTVGVHPHDAKSFDSDTLETMKELLQHPLAVAVGECGLDFNRNFSPQPVQIDAFREQAKLACLLQKPMFVHEREAHDALVQVLDEVQADDSIPSLPPIVVHCFTGTETEALEYIRRGYYIGFTGTICKKEQGAPLRDILPKLPLERLMVETDAPFMGFKKGRRGSEPVDVVDVARRLSETIGTPFDVVCETTTASARKFFRLRPLPE</sequence>
<feature type="binding site" evidence="5">
    <location>
        <position position="164"/>
    </location>
    <ligand>
        <name>a divalent metal cation</name>
        <dbReference type="ChEBI" id="CHEBI:60240"/>
        <label>2</label>
    </ligand>
</feature>
<dbReference type="Pfam" id="PF01026">
    <property type="entry name" value="TatD_DNase"/>
    <property type="match status" value="1"/>
</dbReference>
<keyword evidence="3 5" id="KW-0479">Metal-binding</keyword>
<dbReference type="InterPro" id="IPR032466">
    <property type="entry name" value="Metal_Hydrolase"/>
</dbReference>
<evidence type="ECO:0000256" key="4">
    <source>
        <dbReference type="ARBA" id="ARBA00022801"/>
    </source>
</evidence>